<evidence type="ECO:0000256" key="9">
    <source>
        <dbReference type="ARBA" id="ARBA00022984"/>
    </source>
</evidence>
<comment type="similarity">
    <text evidence="16">Belongs to the SEDS family. FtsW subfamily.</text>
</comment>
<dbReference type="GO" id="GO:0009252">
    <property type="term" value="P:peptidoglycan biosynthetic process"/>
    <property type="evidence" value="ECO:0007669"/>
    <property type="project" value="UniProtKB-KW"/>
</dbReference>
<keyword evidence="3" id="KW-1003">Cell membrane</keyword>
<keyword evidence="23" id="KW-1185">Reference proteome</keyword>
<evidence type="ECO:0000256" key="18">
    <source>
        <dbReference type="ARBA" id="ARBA00041418"/>
    </source>
</evidence>
<dbReference type="PANTHER" id="PTHR30474:SF2">
    <property type="entry name" value="PEPTIDOGLYCAN GLYCOSYLTRANSFERASE FTSW-RELATED"/>
    <property type="match status" value="1"/>
</dbReference>
<evidence type="ECO:0000256" key="12">
    <source>
        <dbReference type="ARBA" id="ARBA00023306"/>
    </source>
</evidence>
<dbReference type="Pfam" id="PF01098">
    <property type="entry name" value="FTSW_RODA_SPOVE"/>
    <property type="match status" value="1"/>
</dbReference>
<evidence type="ECO:0000256" key="14">
    <source>
        <dbReference type="ARBA" id="ARBA00032370"/>
    </source>
</evidence>
<evidence type="ECO:0000256" key="2">
    <source>
        <dbReference type="ARBA" id="ARBA00004752"/>
    </source>
</evidence>
<name>A0A286G4R9_9PROT</name>
<evidence type="ECO:0000313" key="23">
    <source>
        <dbReference type="Proteomes" id="UP000219621"/>
    </source>
</evidence>
<dbReference type="NCBIfam" id="TIGR02614">
    <property type="entry name" value="ftsW"/>
    <property type="match status" value="1"/>
</dbReference>
<dbReference type="GO" id="GO:0071555">
    <property type="term" value="P:cell wall organization"/>
    <property type="evidence" value="ECO:0007669"/>
    <property type="project" value="UniProtKB-KW"/>
</dbReference>
<feature type="transmembrane region" description="Helical" evidence="21">
    <location>
        <begin position="87"/>
        <end position="107"/>
    </location>
</feature>
<feature type="transmembrane region" description="Helical" evidence="21">
    <location>
        <begin position="181"/>
        <end position="214"/>
    </location>
</feature>
<dbReference type="InterPro" id="IPR013437">
    <property type="entry name" value="FtsW"/>
</dbReference>
<evidence type="ECO:0000256" key="6">
    <source>
        <dbReference type="ARBA" id="ARBA00022679"/>
    </source>
</evidence>
<keyword evidence="13" id="KW-0961">Cell wall biogenesis/degradation</keyword>
<dbReference type="PANTHER" id="PTHR30474">
    <property type="entry name" value="CELL CYCLE PROTEIN"/>
    <property type="match status" value="1"/>
</dbReference>
<accession>A0A286G4R9</accession>
<dbReference type="InterPro" id="IPR001182">
    <property type="entry name" value="FtsW/RodA"/>
</dbReference>
<dbReference type="Proteomes" id="UP000219621">
    <property type="component" value="Unassembled WGS sequence"/>
</dbReference>
<evidence type="ECO:0000256" key="17">
    <source>
        <dbReference type="ARBA" id="ARBA00041185"/>
    </source>
</evidence>
<feature type="transmembrane region" description="Helical" evidence="21">
    <location>
        <begin position="346"/>
        <end position="365"/>
    </location>
</feature>
<evidence type="ECO:0000256" key="10">
    <source>
        <dbReference type="ARBA" id="ARBA00022989"/>
    </source>
</evidence>
<comment type="catalytic activity">
    <reaction evidence="20">
        <text>[GlcNAc-(1-&gt;4)-Mur2Ac(oyl-L-Ala-gamma-D-Glu-L-Lys-D-Ala-D-Ala)](n)-di-trans,octa-cis-undecaprenyl diphosphate + beta-D-GlcNAc-(1-&gt;4)-Mur2Ac(oyl-L-Ala-gamma-D-Glu-L-Lys-D-Ala-D-Ala)-di-trans,octa-cis-undecaprenyl diphosphate = [GlcNAc-(1-&gt;4)-Mur2Ac(oyl-L-Ala-gamma-D-Glu-L-Lys-D-Ala-D-Ala)](n+1)-di-trans,octa-cis-undecaprenyl diphosphate + di-trans,octa-cis-undecaprenyl diphosphate + H(+)</text>
        <dbReference type="Rhea" id="RHEA:23708"/>
        <dbReference type="Rhea" id="RHEA-COMP:9602"/>
        <dbReference type="Rhea" id="RHEA-COMP:9603"/>
        <dbReference type="ChEBI" id="CHEBI:15378"/>
        <dbReference type="ChEBI" id="CHEBI:58405"/>
        <dbReference type="ChEBI" id="CHEBI:60033"/>
        <dbReference type="ChEBI" id="CHEBI:78435"/>
        <dbReference type="EC" id="2.4.99.28"/>
    </reaction>
</comment>
<dbReference type="EMBL" id="OCNJ01000001">
    <property type="protein sequence ID" value="SOD90547.1"/>
    <property type="molecule type" value="Genomic_DNA"/>
</dbReference>
<evidence type="ECO:0000256" key="16">
    <source>
        <dbReference type="ARBA" id="ARBA00038053"/>
    </source>
</evidence>
<comment type="subcellular location">
    <subcellularLocation>
        <location evidence="1">Cell membrane</location>
        <topology evidence="1">Multi-pass membrane protein</topology>
    </subcellularLocation>
</comment>
<keyword evidence="8" id="KW-0133">Cell shape</keyword>
<dbReference type="RefSeq" id="WP_097277455.1">
    <property type="nucleotide sequence ID" value="NZ_OCNJ01000001.1"/>
</dbReference>
<dbReference type="GO" id="GO:0008360">
    <property type="term" value="P:regulation of cell shape"/>
    <property type="evidence" value="ECO:0007669"/>
    <property type="project" value="UniProtKB-KW"/>
</dbReference>
<evidence type="ECO:0000256" key="7">
    <source>
        <dbReference type="ARBA" id="ARBA00022692"/>
    </source>
</evidence>
<keyword evidence="10 21" id="KW-1133">Transmembrane helix</keyword>
<organism evidence="22 23">
    <name type="scientific">Caenispirillum bisanense</name>
    <dbReference type="NCBI Taxonomy" id="414052"/>
    <lineage>
        <taxon>Bacteria</taxon>
        <taxon>Pseudomonadati</taxon>
        <taxon>Pseudomonadota</taxon>
        <taxon>Alphaproteobacteria</taxon>
        <taxon>Rhodospirillales</taxon>
        <taxon>Novispirillaceae</taxon>
        <taxon>Caenispirillum</taxon>
    </lineage>
</organism>
<reference evidence="22 23" key="1">
    <citation type="submission" date="2017-09" db="EMBL/GenBank/DDBJ databases">
        <authorList>
            <person name="Ehlers B."/>
            <person name="Leendertz F.H."/>
        </authorList>
    </citation>
    <scope>NUCLEOTIDE SEQUENCE [LARGE SCALE GENOMIC DNA]</scope>
    <source>
        <strain evidence="22 23">USBA 140</strain>
    </source>
</reference>
<comment type="pathway">
    <text evidence="2">Cell wall biogenesis; peptidoglycan biosynthesis.</text>
</comment>
<keyword evidence="6" id="KW-0808">Transferase</keyword>
<proteinExistence type="inferred from homology"/>
<evidence type="ECO:0000256" key="21">
    <source>
        <dbReference type="SAM" id="Phobius"/>
    </source>
</evidence>
<keyword evidence="9" id="KW-0573">Peptidoglycan synthesis</keyword>
<sequence>MTTITISRTDTSILGRWWWTVDRWLLAAVLALIGIGIFLVMAAGPAAAGRIGAEAFHFVRRQFVFLPVAIGVMLVVSLMAPRTVRRLAAVGFGVTALMLFATLFIGTEIKGAARWIHIGPLSIQPSEFIKPFFAVTAAWMFSAGRENEGFPGQWIAIGLYAMVALLLLAQPDVGMTLVVSAVWAAQFFLAGLPMVLVVLFVAAGLGAAVGAYFLFDHVKSRIDRFLDPASGDTYQIDKAMQAFRDGGLFGRGPGEGRVKELLPDAHTDFIFAVAGEEFGLILCIFIVGLFAFIVLRGIARAMEEDNLFVLLAVGGLVSQFGLQALINMASSLHLMPTKGMTLPFVSYGGSSTLALALGFGMMLALTRRRPTGGGGV</sequence>
<evidence type="ECO:0000313" key="22">
    <source>
        <dbReference type="EMBL" id="SOD90547.1"/>
    </source>
</evidence>
<feature type="transmembrane region" description="Helical" evidence="21">
    <location>
        <begin position="24"/>
        <end position="43"/>
    </location>
</feature>
<dbReference type="AlphaFoldDB" id="A0A286G4R9"/>
<evidence type="ECO:0000256" key="8">
    <source>
        <dbReference type="ARBA" id="ARBA00022960"/>
    </source>
</evidence>
<keyword evidence="5" id="KW-0328">Glycosyltransferase</keyword>
<evidence type="ECO:0000256" key="13">
    <source>
        <dbReference type="ARBA" id="ARBA00023316"/>
    </source>
</evidence>
<dbReference type="GO" id="GO:0015648">
    <property type="term" value="F:lipid-linked peptidoglycan transporter activity"/>
    <property type="evidence" value="ECO:0007669"/>
    <property type="project" value="TreeGrafter"/>
</dbReference>
<evidence type="ECO:0000256" key="19">
    <source>
        <dbReference type="ARBA" id="ARBA00044770"/>
    </source>
</evidence>
<evidence type="ECO:0000256" key="3">
    <source>
        <dbReference type="ARBA" id="ARBA00022475"/>
    </source>
</evidence>
<dbReference type="EC" id="2.4.99.28" evidence="19"/>
<keyword evidence="7 21" id="KW-0812">Transmembrane</keyword>
<keyword evidence="4 22" id="KW-0132">Cell division</keyword>
<dbReference type="GO" id="GO:0032153">
    <property type="term" value="C:cell division site"/>
    <property type="evidence" value="ECO:0007669"/>
    <property type="project" value="TreeGrafter"/>
</dbReference>
<evidence type="ECO:0000256" key="1">
    <source>
        <dbReference type="ARBA" id="ARBA00004651"/>
    </source>
</evidence>
<gene>
    <name evidence="22" type="ORF">SAMN05421508_101579</name>
</gene>
<keyword evidence="12" id="KW-0131">Cell cycle</keyword>
<feature type="transmembrane region" description="Helical" evidence="21">
    <location>
        <begin position="63"/>
        <end position="81"/>
    </location>
</feature>
<evidence type="ECO:0000256" key="15">
    <source>
        <dbReference type="ARBA" id="ARBA00033270"/>
    </source>
</evidence>
<dbReference type="GO" id="GO:0051301">
    <property type="term" value="P:cell division"/>
    <property type="evidence" value="ECO:0007669"/>
    <property type="project" value="UniProtKB-KW"/>
</dbReference>
<evidence type="ECO:0000256" key="4">
    <source>
        <dbReference type="ARBA" id="ARBA00022618"/>
    </source>
</evidence>
<keyword evidence="11 21" id="KW-0472">Membrane</keyword>
<evidence type="ECO:0000256" key="11">
    <source>
        <dbReference type="ARBA" id="ARBA00023136"/>
    </source>
</evidence>
<evidence type="ECO:0000256" key="5">
    <source>
        <dbReference type="ARBA" id="ARBA00022676"/>
    </source>
</evidence>
<feature type="transmembrane region" description="Helical" evidence="21">
    <location>
        <begin position="269"/>
        <end position="295"/>
    </location>
</feature>
<evidence type="ECO:0000256" key="20">
    <source>
        <dbReference type="ARBA" id="ARBA00049902"/>
    </source>
</evidence>
<feature type="transmembrane region" description="Helical" evidence="21">
    <location>
        <begin position="307"/>
        <end position="326"/>
    </location>
</feature>
<dbReference type="GO" id="GO:0008955">
    <property type="term" value="F:peptidoglycan glycosyltransferase activity"/>
    <property type="evidence" value="ECO:0007669"/>
    <property type="project" value="UniProtKB-EC"/>
</dbReference>
<feature type="transmembrane region" description="Helical" evidence="21">
    <location>
        <begin position="150"/>
        <end position="169"/>
    </location>
</feature>
<protein>
    <recommendedName>
        <fullName evidence="17">Probable peptidoglycan glycosyltransferase FtsW</fullName>
        <ecNumber evidence="19">2.4.99.28</ecNumber>
    </recommendedName>
    <alternativeName>
        <fullName evidence="18">Cell division protein FtsW</fullName>
    </alternativeName>
    <alternativeName>
        <fullName evidence="15">Cell wall polymerase</fullName>
    </alternativeName>
    <alternativeName>
        <fullName evidence="14">Peptidoglycan polymerase</fullName>
    </alternativeName>
</protein>
<dbReference type="GO" id="GO:0005886">
    <property type="term" value="C:plasma membrane"/>
    <property type="evidence" value="ECO:0007669"/>
    <property type="project" value="UniProtKB-SubCell"/>
</dbReference>
<dbReference type="OrthoDB" id="9768187at2"/>